<dbReference type="SUPFAM" id="SSF48726">
    <property type="entry name" value="Immunoglobulin"/>
    <property type="match status" value="1"/>
</dbReference>
<dbReference type="GO" id="GO:0008289">
    <property type="term" value="F:lipid binding"/>
    <property type="evidence" value="ECO:0007669"/>
    <property type="project" value="UniProtKB-KW"/>
</dbReference>
<organism evidence="1 2">
    <name type="scientific">Pomacea canaliculata</name>
    <name type="common">Golden apple snail</name>
    <dbReference type="NCBI Taxonomy" id="400727"/>
    <lineage>
        <taxon>Eukaryota</taxon>
        <taxon>Metazoa</taxon>
        <taxon>Spiralia</taxon>
        <taxon>Lophotrochozoa</taxon>
        <taxon>Mollusca</taxon>
        <taxon>Gastropoda</taxon>
        <taxon>Caenogastropoda</taxon>
        <taxon>Architaenioglossa</taxon>
        <taxon>Ampullarioidea</taxon>
        <taxon>Ampullariidae</taxon>
        <taxon>Pomacea</taxon>
    </lineage>
</organism>
<name>A0A2T7NKG3_POMCA</name>
<dbReference type="InterPro" id="IPR036179">
    <property type="entry name" value="Ig-like_dom_sf"/>
</dbReference>
<dbReference type="SUPFAM" id="SSF50814">
    <property type="entry name" value="Lipocalins"/>
    <property type="match status" value="3"/>
</dbReference>
<protein>
    <recommendedName>
        <fullName evidence="3">Ig-like domain-containing protein</fullName>
    </recommendedName>
</protein>
<dbReference type="InterPro" id="IPR012674">
    <property type="entry name" value="Calycin"/>
</dbReference>
<dbReference type="Gene3D" id="2.60.40.10">
    <property type="entry name" value="Immunoglobulins"/>
    <property type="match status" value="1"/>
</dbReference>
<dbReference type="Proteomes" id="UP000245119">
    <property type="component" value="Linkage Group LG11"/>
</dbReference>
<accession>A0A2T7NKG3</accession>
<dbReference type="Gene3D" id="2.40.128.20">
    <property type="match status" value="2"/>
</dbReference>
<gene>
    <name evidence="1" type="ORF">C0Q70_17457</name>
</gene>
<dbReference type="EMBL" id="PZQS01000011">
    <property type="protein sequence ID" value="PVD21658.1"/>
    <property type="molecule type" value="Genomic_DNA"/>
</dbReference>
<evidence type="ECO:0000313" key="1">
    <source>
        <dbReference type="EMBL" id="PVD21658.1"/>
    </source>
</evidence>
<dbReference type="OrthoDB" id="565904at2759"/>
<evidence type="ECO:0008006" key="3">
    <source>
        <dbReference type="Google" id="ProtNLM"/>
    </source>
</evidence>
<keyword evidence="2" id="KW-1185">Reference proteome</keyword>
<proteinExistence type="predicted"/>
<sequence length="887" mass="99625">MAVLPSNQHVLTVQRLGKKDFGEYVCRATNDLGSARGSAYIRESWPSGDQCKVKNIPVMNNFNDQKVRKEVIRKIVLSAKIIDDEKECPRDRVHVEIVSRDQVIPEDVLSELYTYVAKACVPVSSLIDAVPVPRDFDVSGVTGTWHLVATARPDSNSAPYRSSVRILASGGDVIIFFRTYNTTSDLCGPVNVDVLHSSTSAGRYTYGFGDITGVAAPSIDGTCRPDSQLVEVFSRSANVSGDRLRVLKQPVANACVDIAKLQRTGSGNCSTPESVVSGVILEDIKTDRGSIGCRRDLVAIADGFSDEQFLGRWHTVYRTTFDIREVREFSKITQAVKTPDGRFQLMIRYHNSTERRRCPPTEVLQLFQESTPGDYTFVYHSNKGAFKVLYMDDEVAVVYWCHRFLQNNQCSTSSLLVEILARDGKSSISGDKLHLLQQHIVNVCVDLQHVKRTAEDPLCTIPARVQEVVEAGEITSAYDIPAFACDGQLLRGTKDIDLQDRGLSQLVSKGGRIFVQLSGEWMVLWRTPSFLEQHPPESESFFIIPKLTGILTLWRSYDNELNMCKPTEAGMLESTSGSGDYYYTFDESPDYFTIGCRKDLIKGQHGVTDDMDDTCDPETQDFFVLSRRRAQVEVSEDLKYNMTVLAAEACIAADSLRELSEDYMKVQCQMRYIPVQENFNLREFAGAWYSHWDTQTVGGRNTLMSPAYYMVVRQDGTTLLLNTSLNPFTHTCMPTRLIRLNPGSKPGSFTFAQLKVVWTDYEQAVMYWCINVLPNDMCDGRQVHVSVWSRREELMFTLPFDLLDFIADTCVSRDDFISTSSGRSRVSLLRCTCGCECAWFSGAWHTVRQTKFMWGNNTWDSVVRKFVIGADGDVSIAYTGYEGGMFG</sequence>
<dbReference type="AlphaFoldDB" id="A0A2T7NKG3"/>
<evidence type="ECO:0000313" key="2">
    <source>
        <dbReference type="Proteomes" id="UP000245119"/>
    </source>
</evidence>
<comment type="caution">
    <text evidence="1">The sequence shown here is derived from an EMBL/GenBank/DDBJ whole genome shotgun (WGS) entry which is preliminary data.</text>
</comment>
<reference evidence="1 2" key="1">
    <citation type="submission" date="2018-04" db="EMBL/GenBank/DDBJ databases">
        <title>The genome of golden apple snail Pomacea canaliculata provides insight into stress tolerance and invasive adaptation.</title>
        <authorList>
            <person name="Liu C."/>
            <person name="Liu B."/>
            <person name="Ren Y."/>
            <person name="Zhang Y."/>
            <person name="Wang H."/>
            <person name="Li S."/>
            <person name="Jiang F."/>
            <person name="Yin L."/>
            <person name="Zhang G."/>
            <person name="Qian W."/>
            <person name="Fan W."/>
        </authorList>
    </citation>
    <scope>NUCLEOTIDE SEQUENCE [LARGE SCALE GENOMIC DNA]</scope>
    <source>
        <strain evidence="1">SZHN2017</strain>
        <tissue evidence="1">Muscle</tissue>
    </source>
</reference>
<dbReference type="InterPro" id="IPR013783">
    <property type="entry name" value="Ig-like_fold"/>
</dbReference>